<dbReference type="AlphaFoldDB" id="A0A5J5ET09"/>
<comment type="caution">
    <text evidence="3">The sequence shown here is derived from an EMBL/GenBank/DDBJ whole genome shotgun (WGS) entry which is preliminary data.</text>
</comment>
<dbReference type="Proteomes" id="UP000326924">
    <property type="component" value="Unassembled WGS sequence"/>
</dbReference>
<dbReference type="GO" id="GO:0006397">
    <property type="term" value="P:mRNA processing"/>
    <property type="evidence" value="ECO:0007669"/>
    <property type="project" value="UniProtKB-KW"/>
</dbReference>
<proteinExistence type="predicted"/>
<reference evidence="3 4" key="1">
    <citation type="submission" date="2019-09" db="EMBL/GenBank/DDBJ databases">
        <title>Draft genome of the ectomycorrhizal ascomycete Sphaerosporella brunnea.</title>
        <authorList>
            <consortium name="DOE Joint Genome Institute"/>
            <person name="Benucci G.M."/>
            <person name="Marozzi G."/>
            <person name="Antonielli L."/>
            <person name="Sanchez S."/>
            <person name="Marco P."/>
            <person name="Wang X."/>
            <person name="Falini L.B."/>
            <person name="Barry K."/>
            <person name="Haridas S."/>
            <person name="Lipzen A."/>
            <person name="Labutti K."/>
            <person name="Grigoriev I.V."/>
            <person name="Murat C."/>
            <person name="Martin F."/>
            <person name="Albertini E."/>
            <person name="Donnini D."/>
            <person name="Bonito G."/>
        </authorList>
    </citation>
    <scope>NUCLEOTIDE SEQUENCE [LARGE SCALE GENOMIC DNA]</scope>
    <source>
        <strain evidence="3 4">Sb_GMNB300</strain>
    </source>
</reference>
<organism evidence="3 4">
    <name type="scientific">Sphaerosporella brunnea</name>
    <dbReference type="NCBI Taxonomy" id="1250544"/>
    <lineage>
        <taxon>Eukaryota</taxon>
        <taxon>Fungi</taxon>
        <taxon>Dikarya</taxon>
        <taxon>Ascomycota</taxon>
        <taxon>Pezizomycotina</taxon>
        <taxon>Pezizomycetes</taxon>
        <taxon>Pezizales</taxon>
        <taxon>Pyronemataceae</taxon>
        <taxon>Sphaerosporella</taxon>
    </lineage>
</organism>
<evidence type="ECO:0000256" key="1">
    <source>
        <dbReference type="ARBA" id="ARBA00022664"/>
    </source>
</evidence>
<gene>
    <name evidence="3" type="ORF">FN846DRAFT_780751</name>
</gene>
<accession>A0A5J5ET09</accession>
<dbReference type="GO" id="GO:0003723">
    <property type="term" value="F:RNA binding"/>
    <property type="evidence" value="ECO:0007669"/>
    <property type="project" value="TreeGrafter"/>
</dbReference>
<dbReference type="InParanoid" id="A0A5J5ET09"/>
<keyword evidence="1" id="KW-0507">mRNA processing</keyword>
<dbReference type="InterPro" id="IPR002483">
    <property type="entry name" value="PWI_dom"/>
</dbReference>
<sequence>MTSIDAKLLKSTKFPPEYSKKVDMGKVNIEVMKQWIAQRVVEILATEDDVVIDFVTGMLEEEKFPDPKKIQLNLTGFLEKETPAFCKQLWNLLLSAQVNPQGVPTELLEKKREELRQIKVCYTTIRKSRGFFFADPWGI</sequence>
<dbReference type="PROSITE" id="PS51025">
    <property type="entry name" value="PWI"/>
    <property type="match status" value="1"/>
</dbReference>
<evidence type="ECO:0000313" key="3">
    <source>
        <dbReference type="EMBL" id="KAA8902098.1"/>
    </source>
</evidence>
<dbReference type="OrthoDB" id="163257at2759"/>
<feature type="domain" description="PWI" evidence="2">
    <location>
        <begin position="11"/>
        <end position="110"/>
    </location>
</feature>
<dbReference type="InterPro" id="IPR036483">
    <property type="entry name" value="PWI_dom_sf"/>
</dbReference>
<dbReference type="Pfam" id="PF01480">
    <property type="entry name" value="PWI"/>
    <property type="match status" value="1"/>
</dbReference>
<name>A0A5J5ET09_9PEZI</name>
<evidence type="ECO:0000259" key="2">
    <source>
        <dbReference type="PROSITE" id="PS51025"/>
    </source>
</evidence>
<dbReference type="SMART" id="SM00311">
    <property type="entry name" value="PWI"/>
    <property type="match status" value="1"/>
</dbReference>
<dbReference type="Gene3D" id="1.20.1390.10">
    <property type="entry name" value="PWI domain"/>
    <property type="match status" value="1"/>
</dbReference>
<dbReference type="PANTHER" id="PTHR23148">
    <property type="entry name" value="SERINE/ARGININE REGULATED NUCLEAR MATRIX PROTEIN"/>
    <property type="match status" value="1"/>
</dbReference>
<dbReference type="GO" id="GO:0005681">
    <property type="term" value="C:spliceosomal complex"/>
    <property type="evidence" value="ECO:0007669"/>
    <property type="project" value="TreeGrafter"/>
</dbReference>
<protein>
    <submittedName>
        <fullName evidence="3">PWI domain-containing protein</fullName>
    </submittedName>
</protein>
<dbReference type="PANTHER" id="PTHR23148:SF0">
    <property type="entry name" value="SERINE_ARGININE REPETITIVE MATRIX PROTEIN 1"/>
    <property type="match status" value="1"/>
</dbReference>
<dbReference type="SUPFAM" id="SSF101233">
    <property type="entry name" value="PWI domain"/>
    <property type="match status" value="1"/>
</dbReference>
<keyword evidence="4" id="KW-1185">Reference proteome</keyword>
<dbReference type="InterPro" id="IPR052225">
    <property type="entry name" value="Ser/Arg_repetitive_matrix"/>
</dbReference>
<dbReference type="EMBL" id="VXIS01000136">
    <property type="protein sequence ID" value="KAA8902098.1"/>
    <property type="molecule type" value="Genomic_DNA"/>
</dbReference>
<dbReference type="GO" id="GO:0048024">
    <property type="term" value="P:regulation of mRNA splicing, via spliceosome"/>
    <property type="evidence" value="ECO:0007669"/>
    <property type="project" value="TreeGrafter"/>
</dbReference>
<evidence type="ECO:0000313" key="4">
    <source>
        <dbReference type="Proteomes" id="UP000326924"/>
    </source>
</evidence>